<dbReference type="PANTHER" id="PTHR15976:SF16">
    <property type="entry name" value="ASTEROID DOMAIN-CONTAINING PROTEIN"/>
    <property type="match status" value="1"/>
</dbReference>
<dbReference type="STRING" id="62324.A0A182RK14"/>
<evidence type="ECO:0000256" key="1">
    <source>
        <dbReference type="ARBA" id="ARBA00009495"/>
    </source>
</evidence>
<comment type="similarity">
    <text evidence="1">Belongs to the constitutive coactivator of PPAR-gamma family.</text>
</comment>
<name>A0A182RK14_ANOFN</name>
<dbReference type="SUPFAM" id="SSF88723">
    <property type="entry name" value="PIN domain-like"/>
    <property type="match status" value="1"/>
</dbReference>
<organism evidence="2">
    <name type="scientific">Anopheles funestus</name>
    <name type="common">African malaria mosquito</name>
    <dbReference type="NCBI Taxonomy" id="62324"/>
    <lineage>
        <taxon>Eukaryota</taxon>
        <taxon>Metazoa</taxon>
        <taxon>Ecdysozoa</taxon>
        <taxon>Arthropoda</taxon>
        <taxon>Hexapoda</taxon>
        <taxon>Insecta</taxon>
        <taxon>Pterygota</taxon>
        <taxon>Neoptera</taxon>
        <taxon>Endopterygota</taxon>
        <taxon>Diptera</taxon>
        <taxon>Nematocera</taxon>
        <taxon>Culicoidea</taxon>
        <taxon>Culicidae</taxon>
        <taxon>Anophelinae</taxon>
        <taxon>Anopheles</taxon>
    </lineage>
</organism>
<dbReference type="InterPro" id="IPR026784">
    <property type="entry name" value="Coact_PPARg"/>
</dbReference>
<dbReference type="InterPro" id="IPR029060">
    <property type="entry name" value="PIN-like_dom_sf"/>
</dbReference>
<dbReference type="AlphaFoldDB" id="A0A182RK14"/>
<reference evidence="2" key="1">
    <citation type="submission" date="2020-05" db="UniProtKB">
        <authorList>
            <consortium name="EnsemblMetazoa"/>
        </authorList>
    </citation>
    <scope>IDENTIFICATION</scope>
    <source>
        <strain evidence="2">FUMOZ</strain>
    </source>
</reference>
<proteinExistence type="inferred from homology"/>
<evidence type="ECO:0008006" key="3">
    <source>
        <dbReference type="Google" id="ProtNLM"/>
    </source>
</evidence>
<accession>A0A182RK14</accession>
<dbReference type="GO" id="GO:0005634">
    <property type="term" value="C:nucleus"/>
    <property type="evidence" value="ECO:0007669"/>
    <property type="project" value="TreeGrafter"/>
</dbReference>
<evidence type="ECO:0000313" key="2">
    <source>
        <dbReference type="EnsemblMetazoa" id="AFUN006582-PA"/>
    </source>
</evidence>
<dbReference type="VEuPathDB" id="VectorBase:AFUN2_006362"/>
<protein>
    <recommendedName>
        <fullName evidence="3">Constitutive coactivator of peroxisome proliferator-activated receptor gamma</fullName>
    </recommendedName>
</protein>
<sequence length="579" mass="67356">MGIRHLQTFMHRKVEHGTYKVRMDREIRNATKSTEKPLIVIDLMALFGILCSDVRGLLCGSQIRRVERMADMLFKRLTDAGAELVFFEDGKLQPNKYETWITRQNGKYDRMIDILDSINARVPLEKVAETCERTIPSNTCIKLRRIAKQHGKTFVTTDMECDQAVAIYATQHNALAVITHDTDFLIFAGTWQFWHANHINLTTLEVQAFNKQALLRTLGLDWQQMAIWATLAGNDFFKYDEVEPFLNDLAPHHQKFYKLAEYVRKLPTKKKLDAGTVHSILGRVYKNRNIPTEAFEWFQQSVAFYQIDTPNAVCVPTAKDPFSYLLQMEQFFVHTVLTGAPFNCTLLFFDYRSTEFGNYFEIIEPMIARIGGILLYHHRQERQHITVAVKRNHREPNNFVTVPVIFPTTITPPQVKDLVSKETNLSTSLLQCKLQLLRWVCSDDLTELEELSSIPPSLLLTVLVLYRLRQYGTIRIFEADLLLLIAHQVTMDLFDPAEEPYPQRLISRAFQLGFLFQKLYAHFARFAKALGLPEEYRPTAPYDGLRFHNHYRVWCSMRVEPHHIGTIANWRFYKDAKQQ</sequence>
<dbReference type="EnsemblMetazoa" id="AFUN006582-RA">
    <property type="protein sequence ID" value="AFUN006582-PA"/>
    <property type="gene ID" value="AFUN006582"/>
</dbReference>
<dbReference type="VEuPathDB" id="VectorBase:AFUN006582"/>
<dbReference type="PANTHER" id="PTHR15976">
    <property type="entry name" value="CONSTITUTIVE COACTIVATOR OF PEROXISOME PROLIFERATOR-ACTIVATED RECEPTOR GAMMA"/>
    <property type="match status" value="1"/>
</dbReference>
<dbReference type="Gene3D" id="3.40.50.1010">
    <property type="entry name" value="5'-nuclease"/>
    <property type="match status" value="1"/>
</dbReference>